<protein>
    <submittedName>
        <fullName evidence="1">Uncharacterized protein</fullName>
    </submittedName>
</protein>
<reference evidence="1" key="1">
    <citation type="journal article" date="2013" name="Nature">
        <title>Draft genome of the wheat A-genome progenitor Triticum urartu.</title>
        <authorList>
            <person name="Ling H.Q."/>
            <person name="Zhao S."/>
            <person name="Liu D."/>
            <person name="Wang J."/>
            <person name="Sun H."/>
            <person name="Zhang C."/>
            <person name="Fan H."/>
            <person name="Li D."/>
            <person name="Dong L."/>
            <person name="Tao Y."/>
            <person name="Gao C."/>
            <person name="Wu H."/>
            <person name="Li Y."/>
            <person name="Cui Y."/>
            <person name="Guo X."/>
            <person name="Zheng S."/>
            <person name="Wang B."/>
            <person name="Yu K."/>
            <person name="Liang Q."/>
            <person name="Yang W."/>
            <person name="Lou X."/>
            <person name="Chen J."/>
            <person name="Feng M."/>
            <person name="Jian J."/>
            <person name="Zhang X."/>
            <person name="Luo G."/>
            <person name="Jiang Y."/>
            <person name="Liu J."/>
            <person name="Wang Z."/>
            <person name="Sha Y."/>
            <person name="Zhang B."/>
            <person name="Wu H."/>
            <person name="Tang D."/>
            <person name="Shen Q."/>
            <person name="Xue P."/>
            <person name="Zou S."/>
            <person name="Wang X."/>
            <person name="Liu X."/>
            <person name="Wang F."/>
            <person name="Yang Y."/>
            <person name="An X."/>
            <person name="Dong Z."/>
            <person name="Zhang K."/>
            <person name="Zhang X."/>
            <person name="Luo M.C."/>
            <person name="Dvorak J."/>
            <person name="Tong Y."/>
            <person name="Wang J."/>
            <person name="Yang H."/>
            <person name="Li Z."/>
            <person name="Wang D."/>
            <person name="Zhang A."/>
            <person name="Wang J."/>
        </authorList>
    </citation>
    <scope>NUCLEOTIDE SEQUENCE</scope>
</reference>
<sequence>MAVLGQARSATAVRTRSAVSSLRFDRRRRSAIHCSHPNSPEPRCPMNRPPQPFRFRLMVVTTTAKIYERHKKQVNNCKACSWRPCGGMACAAGSELMVHVILCSSIGLVHYFTYQDILKVVTESAMIPYFKYSWTVATIFLHHIGYSEMFLLEEMKYAFCSVLWSSQIDPQLRDLETQRSIKVEEFLGDGYIP</sequence>
<accession>M7ZK47</accession>
<proteinExistence type="predicted"/>
<organism evidence="1">
    <name type="scientific">Triticum urartu</name>
    <name type="common">Red wild einkorn</name>
    <name type="synonym">Crithodium urartu</name>
    <dbReference type="NCBI Taxonomy" id="4572"/>
    <lineage>
        <taxon>Eukaryota</taxon>
        <taxon>Viridiplantae</taxon>
        <taxon>Streptophyta</taxon>
        <taxon>Embryophyta</taxon>
        <taxon>Tracheophyta</taxon>
        <taxon>Spermatophyta</taxon>
        <taxon>Magnoliopsida</taxon>
        <taxon>Liliopsida</taxon>
        <taxon>Poales</taxon>
        <taxon>Poaceae</taxon>
        <taxon>BOP clade</taxon>
        <taxon>Pooideae</taxon>
        <taxon>Triticodae</taxon>
        <taxon>Triticeae</taxon>
        <taxon>Triticinae</taxon>
        <taxon>Triticum</taxon>
    </lineage>
</organism>
<evidence type="ECO:0000313" key="1">
    <source>
        <dbReference type="EMBL" id="EMS52720.1"/>
    </source>
</evidence>
<name>M7ZK47_TRIUA</name>
<dbReference type="EMBL" id="KD203565">
    <property type="protein sequence ID" value="EMS52720.1"/>
    <property type="molecule type" value="Genomic_DNA"/>
</dbReference>
<gene>
    <name evidence="1" type="ORF">TRIUR3_09486</name>
</gene>
<dbReference type="AlphaFoldDB" id="M7ZK47"/>